<feature type="region of interest" description="Disordered" evidence="6">
    <location>
        <begin position="356"/>
        <end position="383"/>
    </location>
</feature>
<feature type="domain" description="RING-type" evidence="7">
    <location>
        <begin position="101"/>
        <end position="136"/>
    </location>
</feature>
<dbReference type="InParanoid" id="A0A1S3KH63"/>
<dbReference type="SMART" id="SM00028">
    <property type="entry name" value="TPR"/>
    <property type="match status" value="4"/>
</dbReference>
<organism evidence="9 10">
    <name type="scientific">Lingula anatina</name>
    <name type="common">Brachiopod</name>
    <name type="synonym">Lingula unguis</name>
    <dbReference type="NCBI Taxonomy" id="7574"/>
    <lineage>
        <taxon>Eukaryota</taxon>
        <taxon>Metazoa</taxon>
        <taxon>Spiralia</taxon>
        <taxon>Lophotrochozoa</taxon>
        <taxon>Brachiopoda</taxon>
        <taxon>Linguliformea</taxon>
        <taxon>Lingulata</taxon>
        <taxon>Lingulida</taxon>
        <taxon>Linguloidea</taxon>
        <taxon>Lingulidae</taxon>
        <taxon>Lingula</taxon>
    </lineage>
</organism>
<dbReference type="PANTHER" id="PTHR23327">
    <property type="entry name" value="RING FINGER PROTEIN 127"/>
    <property type="match status" value="1"/>
</dbReference>
<feature type="domain" description="Lon N-terminal" evidence="8">
    <location>
        <begin position="529"/>
        <end position="727"/>
    </location>
</feature>
<dbReference type="Proteomes" id="UP000085678">
    <property type="component" value="Unplaced"/>
</dbReference>
<evidence type="ECO:0000259" key="7">
    <source>
        <dbReference type="PROSITE" id="PS50089"/>
    </source>
</evidence>
<proteinExistence type="predicted"/>
<gene>
    <name evidence="10" type="primary">LOC106181870</name>
</gene>
<sequence length="736" mass="83395">MVDLAREAFNTNNYILASEIYSRTIRDSGPTLELYLGQADSLARAGKLREAAEAYINAFRLGTVTSEQLKHLATGMVTLFSKQEDFIPKARTRKFKDMFECGICKGIMNDPVTTPCGHSFCRNCLEREQSKKCRTCGVVHFYMVASALKTNIILHKTVEKWFPSQVQSTKLKMEGNKLFEERKVQEALELYSQACDLAPDDHLLMSNMSYAYWALGKFDQALTNADMTVKLKPDWPKGHYRKGMALLGLHRPEDAVLSFLLCLSLDPSIQSARTGLTKALHQILSPLPADQLKQMDFQQLAHSHSPSVLSSLLGGTAAAGGPLETWETALHLKEKLATEIVRQNKQAVEPDQLEMEVNSEELTSIEEGRPGSLSSPVSRSQSPVTIMKKVSSTSDLSRKRTHEAVASGNGSPVDNKQIRCTLNDYPMVNPQVVDKDDFECSLCFRLLYEPVTTPCGHVFCRGCLDRCLDHNNSCPLCKTSLVEYLAERRCSTTESILNILKVYFPEDFEERKRIHEEELEELIRMGKEKQEIPLFICTLAFPTVRCPLHIFEPRYRLMMRQCMESGTRQFGMCLDLEEKIGCILEIRDVQFFPDGRSCVDTIGGRRFTIQSRGMKDGYNTANVEYLSDVHYEGAELAEIQQLSDEVYDMASEWWTNLPGTPRSQISHHFGALGEKEPVTHWTPNGPAWVWWLVAVLPLEPKVQLTMLGLLSLKERLLSVKRVLNFFRRPSARLRRL</sequence>
<dbReference type="Gene3D" id="3.30.40.10">
    <property type="entry name" value="Zinc/RING finger domain, C3HC4 (zinc finger)"/>
    <property type="match status" value="2"/>
</dbReference>
<evidence type="ECO:0000256" key="6">
    <source>
        <dbReference type="SAM" id="MobiDB-lite"/>
    </source>
</evidence>
<dbReference type="GO" id="GO:0061630">
    <property type="term" value="F:ubiquitin protein ligase activity"/>
    <property type="evidence" value="ECO:0007669"/>
    <property type="project" value="TreeGrafter"/>
</dbReference>
<dbReference type="GO" id="GO:0008270">
    <property type="term" value="F:zinc ion binding"/>
    <property type="evidence" value="ECO:0007669"/>
    <property type="project" value="UniProtKB-KW"/>
</dbReference>
<feature type="compositionally biased region" description="Low complexity" evidence="6">
    <location>
        <begin position="370"/>
        <end position="383"/>
    </location>
</feature>
<dbReference type="GeneID" id="106181870"/>
<name>A0A1S3KH63_LINAN</name>
<dbReference type="Gene3D" id="1.25.40.10">
    <property type="entry name" value="Tetratricopeptide repeat domain"/>
    <property type="match status" value="1"/>
</dbReference>
<dbReference type="PROSITE" id="PS51787">
    <property type="entry name" value="LON_N"/>
    <property type="match status" value="1"/>
</dbReference>
<keyword evidence="1" id="KW-0479">Metal-binding</keyword>
<keyword evidence="9" id="KW-1185">Reference proteome</keyword>
<dbReference type="KEGG" id="lak:106181870"/>
<dbReference type="FunCoup" id="A0A1S3KH63">
    <property type="interactions" value="540"/>
</dbReference>
<accession>A0A1S3KH63</accession>
<dbReference type="InterPro" id="IPR027370">
    <property type="entry name" value="Znf-RING_euk"/>
</dbReference>
<evidence type="ECO:0000256" key="5">
    <source>
        <dbReference type="PROSITE-ProRule" id="PRU00339"/>
    </source>
</evidence>
<dbReference type="PROSITE" id="PS50005">
    <property type="entry name" value="TPR"/>
    <property type="match status" value="1"/>
</dbReference>
<dbReference type="AlphaFoldDB" id="A0A1S3KH63"/>
<dbReference type="Gene3D" id="2.30.130.40">
    <property type="entry name" value="LON domain-like"/>
    <property type="match status" value="1"/>
</dbReference>
<dbReference type="OrthoDB" id="264917at2759"/>
<dbReference type="InterPro" id="IPR017907">
    <property type="entry name" value="Znf_RING_CS"/>
</dbReference>
<dbReference type="InterPro" id="IPR003111">
    <property type="entry name" value="Lon_prtase_N"/>
</dbReference>
<keyword evidence="2 4" id="KW-0863">Zinc-finger</keyword>
<keyword evidence="5" id="KW-0802">TPR repeat</keyword>
<feature type="region of interest" description="Disordered" evidence="6">
    <location>
        <begin position="391"/>
        <end position="410"/>
    </location>
</feature>
<dbReference type="SMART" id="SM00184">
    <property type="entry name" value="RING"/>
    <property type="match status" value="2"/>
</dbReference>
<dbReference type="SUPFAM" id="SSF57850">
    <property type="entry name" value="RING/U-box"/>
    <property type="match status" value="2"/>
</dbReference>
<dbReference type="InterPro" id="IPR046336">
    <property type="entry name" value="Lon_prtase_N_sf"/>
</dbReference>
<feature type="repeat" description="TPR" evidence="5">
    <location>
        <begin position="168"/>
        <end position="201"/>
    </location>
</feature>
<dbReference type="Pfam" id="PF13923">
    <property type="entry name" value="zf-C3HC4_2"/>
    <property type="match status" value="1"/>
</dbReference>
<evidence type="ECO:0000256" key="1">
    <source>
        <dbReference type="ARBA" id="ARBA00022723"/>
    </source>
</evidence>
<reference evidence="10" key="1">
    <citation type="submission" date="2025-08" db="UniProtKB">
        <authorList>
            <consortium name="RefSeq"/>
        </authorList>
    </citation>
    <scope>IDENTIFICATION</scope>
    <source>
        <tissue evidence="10">Gonads</tissue>
    </source>
</reference>
<feature type="domain" description="RING-type" evidence="7">
    <location>
        <begin position="440"/>
        <end position="478"/>
    </location>
</feature>
<evidence type="ECO:0000259" key="8">
    <source>
        <dbReference type="PROSITE" id="PS51787"/>
    </source>
</evidence>
<evidence type="ECO:0000256" key="3">
    <source>
        <dbReference type="ARBA" id="ARBA00022833"/>
    </source>
</evidence>
<dbReference type="InterPro" id="IPR013083">
    <property type="entry name" value="Znf_RING/FYVE/PHD"/>
</dbReference>
<dbReference type="InterPro" id="IPR011990">
    <property type="entry name" value="TPR-like_helical_dom_sf"/>
</dbReference>
<keyword evidence="3" id="KW-0862">Zinc</keyword>
<dbReference type="Pfam" id="PF02190">
    <property type="entry name" value="LON_substr_bdg"/>
    <property type="match status" value="1"/>
</dbReference>
<evidence type="ECO:0000256" key="2">
    <source>
        <dbReference type="ARBA" id="ARBA00022771"/>
    </source>
</evidence>
<dbReference type="PROSITE" id="PS50089">
    <property type="entry name" value="ZF_RING_2"/>
    <property type="match status" value="2"/>
</dbReference>
<dbReference type="SUPFAM" id="SSF48452">
    <property type="entry name" value="TPR-like"/>
    <property type="match status" value="1"/>
</dbReference>
<dbReference type="PANTHER" id="PTHR23327:SF42">
    <property type="entry name" value="LON PEPTIDASE N-TERMINAL DOMAIN AND RING FINGER PROTEIN C14F5.10C"/>
    <property type="match status" value="1"/>
</dbReference>
<dbReference type="InterPro" id="IPR015947">
    <property type="entry name" value="PUA-like_sf"/>
</dbReference>
<dbReference type="CDD" id="cd16514">
    <property type="entry name" value="RING-HC_LONFs_rpt2"/>
    <property type="match status" value="1"/>
</dbReference>
<dbReference type="InterPro" id="IPR001841">
    <property type="entry name" value="Znf_RING"/>
</dbReference>
<protein>
    <submittedName>
        <fullName evidence="10">LON peptidase N-terminal domain and RING finger protein 3</fullName>
    </submittedName>
</protein>
<dbReference type="OMA" id="WGKGHYR"/>
<dbReference type="PROSITE" id="PS00518">
    <property type="entry name" value="ZF_RING_1"/>
    <property type="match status" value="2"/>
</dbReference>
<evidence type="ECO:0000256" key="4">
    <source>
        <dbReference type="PROSITE-ProRule" id="PRU00175"/>
    </source>
</evidence>
<dbReference type="SMART" id="SM00464">
    <property type="entry name" value="LON"/>
    <property type="match status" value="1"/>
</dbReference>
<dbReference type="InterPro" id="IPR019734">
    <property type="entry name" value="TPR_rpt"/>
</dbReference>
<dbReference type="Pfam" id="PF13432">
    <property type="entry name" value="TPR_16"/>
    <property type="match status" value="1"/>
</dbReference>
<dbReference type="Pfam" id="PF13445">
    <property type="entry name" value="zf-RING_UBOX"/>
    <property type="match status" value="1"/>
</dbReference>
<evidence type="ECO:0000313" key="9">
    <source>
        <dbReference type="Proteomes" id="UP000085678"/>
    </source>
</evidence>
<dbReference type="STRING" id="7574.A0A1S3KH63"/>
<dbReference type="GO" id="GO:0005737">
    <property type="term" value="C:cytoplasm"/>
    <property type="evidence" value="ECO:0007669"/>
    <property type="project" value="UniProtKB-ARBA"/>
</dbReference>
<dbReference type="SUPFAM" id="SSF88697">
    <property type="entry name" value="PUA domain-like"/>
    <property type="match status" value="1"/>
</dbReference>
<dbReference type="CDD" id="cd16513">
    <property type="entry name" value="RING-HC_LONFs_rpt1"/>
    <property type="match status" value="1"/>
</dbReference>
<dbReference type="RefSeq" id="XP_013421842.1">
    <property type="nucleotide sequence ID" value="XM_013566388.1"/>
</dbReference>
<evidence type="ECO:0000313" key="10">
    <source>
        <dbReference type="RefSeq" id="XP_013421842.1"/>
    </source>
</evidence>